<evidence type="ECO:0000256" key="1">
    <source>
        <dbReference type="ARBA" id="ARBA00022737"/>
    </source>
</evidence>
<evidence type="ECO:0000256" key="2">
    <source>
        <dbReference type="PROSITE-ProRule" id="PRU00708"/>
    </source>
</evidence>
<dbReference type="OrthoDB" id="185373at2759"/>
<dbReference type="Proteomes" id="UP000250235">
    <property type="component" value="Unassembled WGS sequence"/>
</dbReference>
<dbReference type="InterPro" id="IPR046848">
    <property type="entry name" value="E_motif"/>
</dbReference>
<dbReference type="InterPro" id="IPR011990">
    <property type="entry name" value="TPR-like_helical_dom_sf"/>
</dbReference>
<protein>
    <submittedName>
        <fullName evidence="3">Pentatricopeptide repeat-containing protein mitochondrial-like</fullName>
    </submittedName>
</protein>
<dbReference type="GO" id="GO:0009451">
    <property type="term" value="P:RNA modification"/>
    <property type="evidence" value="ECO:0007669"/>
    <property type="project" value="InterPro"/>
</dbReference>
<dbReference type="InterPro" id="IPR002885">
    <property type="entry name" value="PPR_rpt"/>
</dbReference>
<evidence type="ECO:0000313" key="4">
    <source>
        <dbReference type="Proteomes" id="UP000250235"/>
    </source>
</evidence>
<dbReference type="NCBIfam" id="TIGR00756">
    <property type="entry name" value="PPR"/>
    <property type="match status" value="2"/>
</dbReference>
<gene>
    <name evidence="3" type="ORF">F511_24199</name>
</gene>
<dbReference type="Pfam" id="PF01535">
    <property type="entry name" value="PPR"/>
    <property type="match status" value="1"/>
</dbReference>
<dbReference type="PANTHER" id="PTHR47926:SF528">
    <property type="entry name" value="PENTATRICOPEPTIDE REPEAT-CONTAINING PROTEIN"/>
    <property type="match status" value="1"/>
</dbReference>
<dbReference type="Pfam" id="PF13041">
    <property type="entry name" value="PPR_2"/>
    <property type="match status" value="1"/>
</dbReference>
<evidence type="ECO:0000313" key="3">
    <source>
        <dbReference type="EMBL" id="KZV49738.1"/>
    </source>
</evidence>
<organism evidence="3 4">
    <name type="scientific">Dorcoceras hygrometricum</name>
    <dbReference type="NCBI Taxonomy" id="472368"/>
    <lineage>
        <taxon>Eukaryota</taxon>
        <taxon>Viridiplantae</taxon>
        <taxon>Streptophyta</taxon>
        <taxon>Embryophyta</taxon>
        <taxon>Tracheophyta</taxon>
        <taxon>Spermatophyta</taxon>
        <taxon>Magnoliopsida</taxon>
        <taxon>eudicotyledons</taxon>
        <taxon>Gunneridae</taxon>
        <taxon>Pentapetalae</taxon>
        <taxon>asterids</taxon>
        <taxon>lamiids</taxon>
        <taxon>Lamiales</taxon>
        <taxon>Gesneriaceae</taxon>
        <taxon>Didymocarpoideae</taxon>
        <taxon>Trichosporeae</taxon>
        <taxon>Loxocarpinae</taxon>
        <taxon>Dorcoceras</taxon>
    </lineage>
</organism>
<keyword evidence="1" id="KW-0677">Repeat</keyword>
<dbReference type="GO" id="GO:0003723">
    <property type="term" value="F:RNA binding"/>
    <property type="evidence" value="ECO:0007669"/>
    <property type="project" value="InterPro"/>
</dbReference>
<dbReference type="FunFam" id="1.25.40.10:FF:000090">
    <property type="entry name" value="Pentatricopeptide repeat-containing protein, chloroplastic"/>
    <property type="match status" value="1"/>
</dbReference>
<feature type="repeat" description="PPR" evidence="2">
    <location>
        <begin position="5"/>
        <end position="39"/>
    </location>
</feature>
<dbReference type="PROSITE" id="PS51375">
    <property type="entry name" value="PPR"/>
    <property type="match status" value="1"/>
</dbReference>
<proteinExistence type="predicted"/>
<keyword evidence="4" id="KW-1185">Reference proteome</keyword>
<name>A0A2Z7CSP0_9LAMI</name>
<dbReference type="AlphaFoldDB" id="A0A2Z7CSP0"/>
<reference evidence="3 4" key="1">
    <citation type="journal article" date="2015" name="Proc. Natl. Acad. Sci. U.S.A.">
        <title>The resurrection genome of Boea hygrometrica: A blueprint for survival of dehydration.</title>
        <authorList>
            <person name="Xiao L."/>
            <person name="Yang G."/>
            <person name="Zhang L."/>
            <person name="Yang X."/>
            <person name="Zhao S."/>
            <person name="Ji Z."/>
            <person name="Zhou Q."/>
            <person name="Hu M."/>
            <person name="Wang Y."/>
            <person name="Chen M."/>
            <person name="Xu Y."/>
            <person name="Jin H."/>
            <person name="Xiao X."/>
            <person name="Hu G."/>
            <person name="Bao F."/>
            <person name="Hu Y."/>
            <person name="Wan P."/>
            <person name="Li L."/>
            <person name="Deng X."/>
            <person name="Kuang T."/>
            <person name="Xiang C."/>
            <person name="Zhu J.K."/>
            <person name="Oliver M.J."/>
            <person name="He Y."/>
        </authorList>
    </citation>
    <scope>NUCLEOTIDE SEQUENCE [LARGE SCALE GENOMIC DNA]</scope>
    <source>
        <strain evidence="4">cv. XS01</strain>
    </source>
</reference>
<dbReference type="InterPro" id="IPR046960">
    <property type="entry name" value="PPR_At4g14850-like_plant"/>
</dbReference>
<dbReference type="EMBL" id="KQ992983">
    <property type="protein sequence ID" value="KZV49738.1"/>
    <property type="molecule type" value="Genomic_DNA"/>
</dbReference>
<dbReference type="Pfam" id="PF20431">
    <property type="entry name" value="E_motif"/>
    <property type="match status" value="1"/>
</dbReference>
<accession>A0A2Z7CSP0</accession>
<dbReference type="PANTHER" id="PTHR47926">
    <property type="entry name" value="PENTATRICOPEPTIDE REPEAT-CONTAINING PROTEIN"/>
    <property type="match status" value="1"/>
</dbReference>
<dbReference type="Gene3D" id="1.25.40.10">
    <property type="entry name" value="Tetratricopeptide repeat domain"/>
    <property type="match status" value="1"/>
</dbReference>
<sequence>MPEKSIVSWNIMINSLALHGFGYKAIKLFREMETSGIQPDAITFTGLLSACGHCGLVDIGRYFFNKMSHVYRIHHDMEHYACMIDILGRGGCLEEALVLVGKMEMRPDIVIWGALLGACRIHKNVGYAKLVLKQILELEPYTGGLYVLMSNIFCEARQWDDTKKMWKLMKDYGVQKHEAVSSIEISGRVSEFMVDDKKHEASDLVYNVLNHLMDHIKSEQHEPRPPLFAHSW</sequence>